<evidence type="ECO:0000259" key="4">
    <source>
        <dbReference type="PROSITE" id="PS51304"/>
    </source>
</evidence>
<dbReference type="PROSITE" id="PS51304">
    <property type="entry name" value="GALECTIN"/>
    <property type="match status" value="1"/>
</dbReference>
<keyword evidence="6" id="KW-1185">Reference proteome</keyword>
<dbReference type="EMBL" id="PDUG01000002">
    <property type="protein sequence ID" value="PIC48787.1"/>
    <property type="molecule type" value="Genomic_DNA"/>
</dbReference>
<dbReference type="Proteomes" id="UP000230233">
    <property type="component" value="Chromosome II"/>
</dbReference>
<evidence type="ECO:0000313" key="5">
    <source>
        <dbReference type="EMBL" id="PIC48787.1"/>
    </source>
</evidence>
<evidence type="ECO:0000256" key="3">
    <source>
        <dbReference type="SAM" id="MobiDB-lite"/>
    </source>
</evidence>
<feature type="region of interest" description="Disordered" evidence="3">
    <location>
        <begin position="97"/>
        <end position="118"/>
    </location>
</feature>
<keyword evidence="1 2" id="KW-0430">Lectin</keyword>
<protein>
    <recommendedName>
        <fullName evidence="2">Galectin</fullName>
    </recommendedName>
</protein>
<sequence>MRNILSVDRFLIAVIGTEIIELKMQEFVDIDERGYFFLEQETFIRVSIVIQSTYFEITVNDYWTIIYEFRMSSERIANLRIKGALVTELVNMLPPQAEKRDLPQGRGGGPKRRPVVQF</sequence>
<comment type="caution">
    <text evidence="5">The sequence shown here is derived from an EMBL/GenBank/DDBJ whole genome shotgun (WGS) entry which is preliminary data.</text>
</comment>
<feature type="domain" description="Galectin" evidence="4">
    <location>
        <begin position="1"/>
        <end position="93"/>
    </location>
</feature>
<accession>A0A2G5VAP7</accession>
<dbReference type="InterPro" id="IPR013320">
    <property type="entry name" value="ConA-like_dom_sf"/>
</dbReference>
<reference evidence="6" key="1">
    <citation type="submission" date="2017-10" db="EMBL/GenBank/DDBJ databases">
        <title>Rapid genome shrinkage in a self-fertile nematode reveals novel sperm competition proteins.</title>
        <authorList>
            <person name="Yin D."/>
            <person name="Schwarz E.M."/>
            <person name="Thomas C.G."/>
            <person name="Felde R.L."/>
            <person name="Korf I.F."/>
            <person name="Cutter A.D."/>
            <person name="Schartner C.M."/>
            <person name="Ralston E.J."/>
            <person name="Meyer B.J."/>
            <person name="Haag E.S."/>
        </authorList>
    </citation>
    <scope>NUCLEOTIDE SEQUENCE [LARGE SCALE GENOMIC DNA]</scope>
    <source>
        <strain evidence="6">JU1422</strain>
    </source>
</reference>
<evidence type="ECO:0000256" key="2">
    <source>
        <dbReference type="RuleBase" id="RU102079"/>
    </source>
</evidence>
<evidence type="ECO:0000313" key="6">
    <source>
        <dbReference type="Proteomes" id="UP000230233"/>
    </source>
</evidence>
<dbReference type="InterPro" id="IPR001079">
    <property type="entry name" value="Galectin_CRD"/>
</dbReference>
<name>A0A2G5VAP7_9PELO</name>
<proteinExistence type="predicted"/>
<dbReference type="Pfam" id="PF00337">
    <property type="entry name" value="Gal-bind_lectin"/>
    <property type="match status" value="1"/>
</dbReference>
<dbReference type="AlphaFoldDB" id="A0A2G5VAP7"/>
<dbReference type="Gene3D" id="2.60.120.200">
    <property type="match status" value="1"/>
</dbReference>
<feature type="compositionally biased region" description="Basic residues" evidence="3">
    <location>
        <begin position="109"/>
        <end position="118"/>
    </location>
</feature>
<dbReference type="SUPFAM" id="SSF49899">
    <property type="entry name" value="Concanavalin A-like lectins/glucanases"/>
    <property type="match status" value="1"/>
</dbReference>
<gene>
    <name evidence="5" type="primary">Cnig_chr_II.g7638</name>
    <name evidence="5" type="ORF">B9Z55_007638</name>
</gene>
<dbReference type="OrthoDB" id="5903506at2759"/>
<dbReference type="GO" id="GO:0030246">
    <property type="term" value="F:carbohydrate binding"/>
    <property type="evidence" value="ECO:0007669"/>
    <property type="project" value="UniProtKB-UniRule"/>
</dbReference>
<evidence type="ECO:0000256" key="1">
    <source>
        <dbReference type="ARBA" id="ARBA00022734"/>
    </source>
</evidence>
<organism evidence="5 6">
    <name type="scientific">Caenorhabditis nigoni</name>
    <dbReference type="NCBI Taxonomy" id="1611254"/>
    <lineage>
        <taxon>Eukaryota</taxon>
        <taxon>Metazoa</taxon>
        <taxon>Ecdysozoa</taxon>
        <taxon>Nematoda</taxon>
        <taxon>Chromadorea</taxon>
        <taxon>Rhabditida</taxon>
        <taxon>Rhabditina</taxon>
        <taxon>Rhabditomorpha</taxon>
        <taxon>Rhabditoidea</taxon>
        <taxon>Rhabditidae</taxon>
        <taxon>Peloderinae</taxon>
        <taxon>Caenorhabditis</taxon>
    </lineage>
</organism>